<evidence type="ECO:0000256" key="3">
    <source>
        <dbReference type="ARBA" id="ARBA00022692"/>
    </source>
</evidence>
<evidence type="ECO:0000256" key="5">
    <source>
        <dbReference type="ARBA" id="ARBA00023136"/>
    </source>
</evidence>
<feature type="transmembrane region" description="Helical" evidence="6">
    <location>
        <begin position="152"/>
        <end position="170"/>
    </location>
</feature>
<dbReference type="Proteomes" id="UP001589628">
    <property type="component" value="Unassembled WGS sequence"/>
</dbReference>
<evidence type="ECO:0000256" key="2">
    <source>
        <dbReference type="ARBA" id="ARBA00007362"/>
    </source>
</evidence>
<feature type="transmembrane region" description="Helical" evidence="6">
    <location>
        <begin position="212"/>
        <end position="230"/>
    </location>
</feature>
<proteinExistence type="inferred from homology"/>
<dbReference type="RefSeq" id="WP_051527593.1">
    <property type="nucleotide sequence ID" value="NZ_JBHLZN010000006.1"/>
</dbReference>
<dbReference type="InterPro" id="IPR000620">
    <property type="entry name" value="EamA_dom"/>
</dbReference>
<feature type="transmembrane region" description="Helical" evidence="6">
    <location>
        <begin position="33"/>
        <end position="56"/>
    </location>
</feature>
<comment type="similarity">
    <text evidence="2">Belongs to the EamA transporter family.</text>
</comment>
<sequence>MTLSRGSASLIGFSAILLWSTLALFTRWSQAFPPFQLLSLTFSIAFTLMLLKWLICRQNPLRFARLPWRVWLLGIYGLFGYHACYFIALSLAPAAEASLIAYLWPLLILLFSALLPGHSLTLRHLLAGCLGLSGSALLILRGDSDFAQGNLLGYGAALLCALIWSSYSVCSRLFAEVPTDAVAWFCLVTALLGAGVHLSLENSYWPTDSLSWVGVLGLGLGPVGLAFFSWDYGMKHGDIRLLGLLAYSAPLLSTLLLVLAGEAHMSWRLALAALLISCAALLPWLLTRLQQRLQQLKQRRRKLIG</sequence>
<dbReference type="SUPFAM" id="SSF103481">
    <property type="entry name" value="Multidrug resistance efflux transporter EmrE"/>
    <property type="match status" value="2"/>
</dbReference>
<gene>
    <name evidence="8" type="ORF">ACFFLH_15330</name>
</gene>
<feature type="domain" description="EamA" evidence="7">
    <location>
        <begin position="9"/>
        <end position="139"/>
    </location>
</feature>
<dbReference type="EMBL" id="JBHLZN010000006">
    <property type="protein sequence ID" value="MFB9887786.1"/>
    <property type="molecule type" value="Genomic_DNA"/>
</dbReference>
<feature type="transmembrane region" description="Helical" evidence="6">
    <location>
        <begin position="182"/>
        <end position="200"/>
    </location>
</feature>
<dbReference type="InterPro" id="IPR050638">
    <property type="entry name" value="AA-Vitamin_Transporters"/>
</dbReference>
<dbReference type="PANTHER" id="PTHR32322:SF2">
    <property type="entry name" value="EAMA DOMAIN-CONTAINING PROTEIN"/>
    <property type="match status" value="1"/>
</dbReference>
<evidence type="ECO:0000313" key="9">
    <source>
        <dbReference type="Proteomes" id="UP001589628"/>
    </source>
</evidence>
<dbReference type="Pfam" id="PF00892">
    <property type="entry name" value="EamA"/>
    <property type="match status" value="2"/>
</dbReference>
<feature type="transmembrane region" description="Helical" evidence="6">
    <location>
        <begin position="242"/>
        <end position="261"/>
    </location>
</feature>
<comment type="subcellular location">
    <subcellularLocation>
        <location evidence="1">Membrane</location>
        <topology evidence="1">Multi-pass membrane protein</topology>
    </subcellularLocation>
</comment>
<dbReference type="InterPro" id="IPR037185">
    <property type="entry name" value="EmrE-like"/>
</dbReference>
<organism evidence="8 9">
    <name type="scientific">Balneatrix alpica</name>
    <dbReference type="NCBI Taxonomy" id="75684"/>
    <lineage>
        <taxon>Bacteria</taxon>
        <taxon>Pseudomonadati</taxon>
        <taxon>Pseudomonadota</taxon>
        <taxon>Gammaproteobacteria</taxon>
        <taxon>Oceanospirillales</taxon>
        <taxon>Balneatrichaceae</taxon>
        <taxon>Balneatrix</taxon>
    </lineage>
</organism>
<name>A0ABV5ZEW6_9GAMM</name>
<feature type="transmembrane region" description="Helical" evidence="6">
    <location>
        <begin position="267"/>
        <end position="287"/>
    </location>
</feature>
<feature type="transmembrane region" description="Helical" evidence="6">
    <location>
        <begin position="68"/>
        <end position="91"/>
    </location>
</feature>
<feature type="transmembrane region" description="Helical" evidence="6">
    <location>
        <begin position="122"/>
        <end position="140"/>
    </location>
</feature>
<evidence type="ECO:0000256" key="1">
    <source>
        <dbReference type="ARBA" id="ARBA00004141"/>
    </source>
</evidence>
<accession>A0ABV5ZEW6</accession>
<protein>
    <submittedName>
        <fullName evidence="8">DMT family transporter</fullName>
    </submittedName>
</protein>
<keyword evidence="4 6" id="KW-1133">Transmembrane helix</keyword>
<evidence type="ECO:0000256" key="4">
    <source>
        <dbReference type="ARBA" id="ARBA00022989"/>
    </source>
</evidence>
<keyword evidence="9" id="KW-1185">Reference proteome</keyword>
<feature type="domain" description="EamA" evidence="7">
    <location>
        <begin position="152"/>
        <end position="282"/>
    </location>
</feature>
<keyword evidence="3 6" id="KW-0812">Transmembrane</keyword>
<evidence type="ECO:0000259" key="7">
    <source>
        <dbReference type="Pfam" id="PF00892"/>
    </source>
</evidence>
<evidence type="ECO:0000256" key="6">
    <source>
        <dbReference type="SAM" id="Phobius"/>
    </source>
</evidence>
<dbReference type="PANTHER" id="PTHR32322">
    <property type="entry name" value="INNER MEMBRANE TRANSPORTER"/>
    <property type="match status" value="1"/>
</dbReference>
<feature type="transmembrane region" description="Helical" evidence="6">
    <location>
        <begin position="97"/>
        <end position="115"/>
    </location>
</feature>
<evidence type="ECO:0000313" key="8">
    <source>
        <dbReference type="EMBL" id="MFB9887786.1"/>
    </source>
</evidence>
<reference evidence="8 9" key="1">
    <citation type="submission" date="2024-09" db="EMBL/GenBank/DDBJ databases">
        <authorList>
            <person name="Sun Q."/>
            <person name="Mori K."/>
        </authorList>
    </citation>
    <scope>NUCLEOTIDE SEQUENCE [LARGE SCALE GENOMIC DNA]</scope>
    <source>
        <strain evidence="8 9">ATCC 51285</strain>
    </source>
</reference>
<comment type="caution">
    <text evidence="8">The sequence shown here is derived from an EMBL/GenBank/DDBJ whole genome shotgun (WGS) entry which is preliminary data.</text>
</comment>
<keyword evidence="5 6" id="KW-0472">Membrane</keyword>